<dbReference type="PROSITE" id="PS50850">
    <property type="entry name" value="MFS"/>
    <property type="match status" value="1"/>
</dbReference>
<dbReference type="FunFam" id="1.20.1720.10:FF:000009">
    <property type="entry name" value="MFS multidrug transporter"/>
    <property type="match status" value="1"/>
</dbReference>
<evidence type="ECO:0000256" key="3">
    <source>
        <dbReference type="ARBA" id="ARBA00022692"/>
    </source>
</evidence>
<feature type="transmembrane region" description="Helical" evidence="8">
    <location>
        <begin position="179"/>
        <end position="202"/>
    </location>
</feature>
<dbReference type="OrthoDB" id="440553at2759"/>
<feature type="domain" description="Major facilitator superfamily (MFS) profile" evidence="9">
    <location>
        <begin position="90"/>
        <end position="548"/>
    </location>
</feature>
<evidence type="ECO:0000256" key="6">
    <source>
        <dbReference type="ARBA" id="ARBA00023180"/>
    </source>
</evidence>
<keyword evidence="11" id="KW-1185">Reference proteome</keyword>
<proteinExistence type="predicted"/>
<name>A0A4S8R875_9HELO</name>
<accession>A0A4S8R875</accession>
<dbReference type="CDD" id="cd17323">
    <property type="entry name" value="MFS_Tpo1_MDR_like"/>
    <property type="match status" value="1"/>
</dbReference>
<evidence type="ECO:0000259" key="9">
    <source>
        <dbReference type="PROSITE" id="PS50850"/>
    </source>
</evidence>
<keyword evidence="5 8" id="KW-0472">Membrane</keyword>
<protein>
    <recommendedName>
        <fullName evidence="9">Major facilitator superfamily (MFS) profile domain-containing protein</fullName>
    </recommendedName>
</protein>
<feature type="transmembrane region" description="Helical" evidence="8">
    <location>
        <begin position="89"/>
        <end position="109"/>
    </location>
</feature>
<sequence length="565" mass="61628">MEKEPKIPSTSQLDVVPETGAQKPSNPQENPISPDVTNVQPHCNIGVEKLIENNDNGILEPPSETVENTQLNPVSDVPYSVFSASQKKMIVVTGSMASLFSPMSTSIYYPSLSQIAKDLHVSDAKISLTVTLFLVIQGLAPMMIAGLSDKAGRRPAYIICFIIYFFTTLGLGLQNSYPALMALRCLQSAGSSGTVALAKGLVGDIITSSERGTYVAWASLGSILGPMVAPIIGGILGQYAGWHWIFWFLLIYSCIVFIPLILFLPETCRNLVDDGSIPPPFLCMNITDHIRHLNRRKKGIPLDAEKFTALRKNYKLQVPNPLSTLKVLADKEAGLLLGAAGISLACYYAISTGASSQFGSLYGFSQLKVSLMFIPVGAGSLISAFTTGKIVDFNYRRHAKIYNFPLIKNRQMDLTNFPIEKARLEIALPLFYLGALAIIAYGWVMGHHVSIAGPVILLFVIGYALVASFQVLNILMVDIYPGKPATATAANNVVRCELGAIATAVIVPMVNAIGTGWSYTILALLFLIYSPMLIIIMRYGIRWRSQKKVKDVESARKKQERKGDK</sequence>
<feature type="transmembrane region" description="Helical" evidence="8">
    <location>
        <begin position="124"/>
        <end position="144"/>
    </location>
</feature>
<evidence type="ECO:0000256" key="7">
    <source>
        <dbReference type="SAM" id="MobiDB-lite"/>
    </source>
</evidence>
<dbReference type="PANTHER" id="PTHR23502">
    <property type="entry name" value="MAJOR FACILITATOR SUPERFAMILY"/>
    <property type="match status" value="1"/>
</dbReference>
<keyword evidence="2" id="KW-0813">Transport</keyword>
<evidence type="ECO:0000313" key="10">
    <source>
        <dbReference type="EMBL" id="THV54257.1"/>
    </source>
</evidence>
<feature type="compositionally biased region" description="Polar residues" evidence="7">
    <location>
        <begin position="22"/>
        <end position="39"/>
    </location>
</feature>
<comment type="subcellular location">
    <subcellularLocation>
        <location evidence="1">Membrane</location>
        <topology evidence="1">Multi-pass membrane protein</topology>
    </subcellularLocation>
</comment>
<dbReference type="InterPro" id="IPR036259">
    <property type="entry name" value="MFS_trans_sf"/>
</dbReference>
<dbReference type="SUPFAM" id="SSF103473">
    <property type="entry name" value="MFS general substrate transporter"/>
    <property type="match status" value="1"/>
</dbReference>
<dbReference type="Pfam" id="PF07690">
    <property type="entry name" value="MFS_1"/>
    <property type="match status" value="1"/>
</dbReference>
<evidence type="ECO:0000256" key="5">
    <source>
        <dbReference type="ARBA" id="ARBA00023136"/>
    </source>
</evidence>
<gene>
    <name evidence="10" type="ORF">BGAL_0031g00310</name>
</gene>
<reference evidence="10 11" key="1">
    <citation type="submission" date="2017-12" db="EMBL/GenBank/DDBJ databases">
        <title>Comparative genomics of Botrytis spp.</title>
        <authorList>
            <person name="Valero-Jimenez C.A."/>
            <person name="Tapia P."/>
            <person name="Veloso J."/>
            <person name="Silva-Moreno E."/>
            <person name="Staats M."/>
            <person name="Valdes J.H."/>
            <person name="Van Kan J.A.L."/>
        </authorList>
    </citation>
    <scope>NUCLEOTIDE SEQUENCE [LARGE SCALE GENOMIC DNA]</scope>
    <source>
        <strain evidence="10 11">MUCL435</strain>
    </source>
</reference>
<dbReference type="FunFam" id="1.20.1250.20:FF:000172">
    <property type="entry name" value="MFS multidrug resistance transporter"/>
    <property type="match status" value="1"/>
</dbReference>
<feature type="region of interest" description="Disordered" evidence="7">
    <location>
        <begin position="1"/>
        <end position="39"/>
    </location>
</feature>
<evidence type="ECO:0000256" key="2">
    <source>
        <dbReference type="ARBA" id="ARBA00022448"/>
    </source>
</evidence>
<evidence type="ECO:0000256" key="1">
    <source>
        <dbReference type="ARBA" id="ARBA00004141"/>
    </source>
</evidence>
<dbReference type="EMBL" id="PQXL01000031">
    <property type="protein sequence ID" value="THV54257.1"/>
    <property type="molecule type" value="Genomic_DNA"/>
</dbReference>
<feature type="transmembrane region" description="Helical" evidence="8">
    <location>
        <begin position="156"/>
        <end position="173"/>
    </location>
</feature>
<feature type="transmembrane region" description="Helical" evidence="8">
    <location>
        <begin position="333"/>
        <end position="350"/>
    </location>
</feature>
<dbReference type="Proteomes" id="UP000308671">
    <property type="component" value="Unassembled WGS sequence"/>
</dbReference>
<dbReference type="AlphaFoldDB" id="A0A4S8R875"/>
<dbReference type="PANTHER" id="PTHR23502:SF51">
    <property type="entry name" value="QUINIDINE RESISTANCE PROTEIN 1-RELATED"/>
    <property type="match status" value="1"/>
</dbReference>
<evidence type="ECO:0000256" key="8">
    <source>
        <dbReference type="SAM" id="Phobius"/>
    </source>
</evidence>
<feature type="transmembrane region" description="Helical" evidence="8">
    <location>
        <begin position="519"/>
        <end position="541"/>
    </location>
</feature>
<comment type="caution">
    <text evidence="10">The sequence shown here is derived from an EMBL/GenBank/DDBJ whole genome shotgun (WGS) entry which is preliminary data.</text>
</comment>
<keyword evidence="3 8" id="KW-0812">Transmembrane</keyword>
<feature type="transmembrane region" description="Helical" evidence="8">
    <location>
        <begin position="426"/>
        <end position="444"/>
    </location>
</feature>
<keyword evidence="4 8" id="KW-1133">Transmembrane helix</keyword>
<feature type="transmembrane region" description="Helical" evidence="8">
    <location>
        <begin position="214"/>
        <end position="236"/>
    </location>
</feature>
<dbReference type="GO" id="GO:0015137">
    <property type="term" value="F:citrate transmembrane transporter activity"/>
    <property type="evidence" value="ECO:0007669"/>
    <property type="project" value="UniProtKB-ARBA"/>
</dbReference>
<dbReference type="GO" id="GO:0140115">
    <property type="term" value="P:export across plasma membrane"/>
    <property type="evidence" value="ECO:0007669"/>
    <property type="project" value="UniProtKB-ARBA"/>
</dbReference>
<organism evidence="10 11">
    <name type="scientific">Botrytis galanthina</name>
    <dbReference type="NCBI Taxonomy" id="278940"/>
    <lineage>
        <taxon>Eukaryota</taxon>
        <taxon>Fungi</taxon>
        <taxon>Dikarya</taxon>
        <taxon>Ascomycota</taxon>
        <taxon>Pezizomycotina</taxon>
        <taxon>Leotiomycetes</taxon>
        <taxon>Helotiales</taxon>
        <taxon>Sclerotiniaceae</taxon>
        <taxon>Botrytis</taxon>
    </lineage>
</organism>
<feature type="transmembrane region" description="Helical" evidence="8">
    <location>
        <begin position="242"/>
        <end position="264"/>
    </location>
</feature>
<evidence type="ECO:0000256" key="4">
    <source>
        <dbReference type="ARBA" id="ARBA00022989"/>
    </source>
</evidence>
<dbReference type="Gene3D" id="1.20.1250.20">
    <property type="entry name" value="MFS general substrate transporter like domains"/>
    <property type="match status" value="1"/>
</dbReference>
<feature type="transmembrane region" description="Helical" evidence="8">
    <location>
        <begin position="370"/>
        <end position="391"/>
    </location>
</feature>
<dbReference type="InterPro" id="IPR020846">
    <property type="entry name" value="MFS_dom"/>
</dbReference>
<keyword evidence="6" id="KW-0325">Glycoprotein</keyword>
<dbReference type="GO" id="GO:0005886">
    <property type="term" value="C:plasma membrane"/>
    <property type="evidence" value="ECO:0007669"/>
    <property type="project" value="UniProtKB-ARBA"/>
</dbReference>
<feature type="transmembrane region" description="Helical" evidence="8">
    <location>
        <begin position="456"/>
        <end position="480"/>
    </location>
</feature>
<feature type="transmembrane region" description="Helical" evidence="8">
    <location>
        <begin position="492"/>
        <end position="513"/>
    </location>
</feature>
<dbReference type="InterPro" id="IPR011701">
    <property type="entry name" value="MFS"/>
</dbReference>
<evidence type="ECO:0000313" key="11">
    <source>
        <dbReference type="Proteomes" id="UP000308671"/>
    </source>
</evidence>